<accession>A0ABD2QCX9</accession>
<sequence length="460" mass="52364">MPTMDYDQEENTGPIISYSDEPYCSCMTNYCECIRNSSITKKVAMDIYSHLGFPNGREKLKLNGYRLDTLHIWGTDNLNSQSLMKWLQDYAPKKIEWVNDSSCNMIFDSEETVLRVIFDMSEPFDRDVAAAAALTVVANLVRVRSMQQNSTTPEVVDVEADEFVPELMPSKGSWFKAPCVPEGAIALYLRFAHKTDVKLPGAERRSRYYEKYGNPNAQARNDGRTQAKATRKFNQKAANSGRSLVSYGDLYDDYVDPFEEFLDSSNNGPSTFQRNSNLNYYVELANDDIDRDMITVTQMQPKRSLAGSRHAFRNKADRLVSDGPLKKYPRPGQERVVTLSDRWNEFERETRGYSFKEPGLTLKNNGRLGPTDLAVKDLAQLRLGSGNQANKNHQLLFKAGAFNQRKLLTSMGMIADLVEDESHSANLFNADRLSVHTRLQHDTSHRNRSNNKKSVHNRLF</sequence>
<evidence type="ECO:0000256" key="1">
    <source>
        <dbReference type="ARBA" id="ARBA00006069"/>
    </source>
</evidence>
<name>A0ABD2QCX9_9PLAT</name>
<protein>
    <recommendedName>
        <fullName evidence="2">Nuclear cap-binding protein subunit 3</fullName>
    </recommendedName>
</protein>
<keyword evidence="5" id="KW-1185">Reference proteome</keyword>
<dbReference type="PANTHER" id="PTHR16291:SF0">
    <property type="entry name" value="NUCLEAR CAP-BINDING PROTEIN SUBUNIT 3"/>
    <property type="match status" value="1"/>
</dbReference>
<dbReference type="Pfam" id="PF10309">
    <property type="entry name" value="NCBP3"/>
    <property type="match status" value="1"/>
</dbReference>
<feature type="region of interest" description="Disordered" evidence="3">
    <location>
        <begin position="439"/>
        <end position="460"/>
    </location>
</feature>
<feature type="compositionally biased region" description="Basic residues" evidence="3">
    <location>
        <begin position="446"/>
        <end position="460"/>
    </location>
</feature>
<proteinExistence type="inferred from homology"/>
<organism evidence="4 5">
    <name type="scientific">Cichlidogyrus casuarinus</name>
    <dbReference type="NCBI Taxonomy" id="1844966"/>
    <lineage>
        <taxon>Eukaryota</taxon>
        <taxon>Metazoa</taxon>
        <taxon>Spiralia</taxon>
        <taxon>Lophotrochozoa</taxon>
        <taxon>Platyhelminthes</taxon>
        <taxon>Monogenea</taxon>
        <taxon>Monopisthocotylea</taxon>
        <taxon>Dactylogyridea</taxon>
        <taxon>Ancyrocephalidae</taxon>
        <taxon>Cichlidogyrus</taxon>
    </lineage>
</organism>
<comment type="similarity">
    <text evidence="1">Belongs to the NCBP3 family.</text>
</comment>
<evidence type="ECO:0000256" key="3">
    <source>
        <dbReference type="SAM" id="MobiDB-lite"/>
    </source>
</evidence>
<evidence type="ECO:0000313" key="4">
    <source>
        <dbReference type="EMBL" id="KAL3317409.1"/>
    </source>
</evidence>
<evidence type="ECO:0000256" key="2">
    <source>
        <dbReference type="ARBA" id="ARBA00019876"/>
    </source>
</evidence>
<dbReference type="EMBL" id="JBJKFK010000386">
    <property type="protein sequence ID" value="KAL3317409.1"/>
    <property type="molecule type" value="Genomic_DNA"/>
</dbReference>
<dbReference type="AlphaFoldDB" id="A0ABD2QCX9"/>
<comment type="caution">
    <text evidence="4">The sequence shown here is derived from an EMBL/GenBank/DDBJ whole genome shotgun (WGS) entry which is preliminary data.</text>
</comment>
<dbReference type="InterPro" id="IPR019416">
    <property type="entry name" value="NCBP3"/>
</dbReference>
<dbReference type="PANTHER" id="PTHR16291">
    <property type="entry name" value="NUCLEAR CAP-BINDING PROTEIN SUBUNIT 3"/>
    <property type="match status" value="1"/>
</dbReference>
<evidence type="ECO:0000313" key="5">
    <source>
        <dbReference type="Proteomes" id="UP001626550"/>
    </source>
</evidence>
<gene>
    <name evidence="4" type="ORF">Ciccas_003932</name>
</gene>
<dbReference type="Proteomes" id="UP001626550">
    <property type="component" value="Unassembled WGS sequence"/>
</dbReference>
<reference evidence="4 5" key="1">
    <citation type="submission" date="2024-11" db="EMBL/GenBank/DDBJ databases">
        <title>Adaptive evolution of stress response genes in parasites aligns with host niche diversity.</title>
        <authorList>
            <person name="Hahn C."/>
            <person name="Resl P."/>
        </authorList>
    </citation>
    <scope>NUCLEOTIDE SEQUENCE [LARGE SCALE GENOMIC DNA]</scope>
    <source>
        <strain evidence="4">EGGRZ-B1_66</strain>
        <tissue evidence="4">Body</tissue>
    </source>
</reference>